<gene>
    <name evidence="4 5" type="primary">rplW</name>
    <name evidence="5" type="ORF">O7R10_01460</name>
</gene>
<dbReference type="Proteomes" id="UP001210120">
    <property type="component" value="Chromosome"/>
</dbReference>
<keyword evidence="4" id="KW-0694">RNA-binding</keyword>
<evidence type="ECO:0000313" key="5">
    <source>
        <dbReference type="EMBL" id="WBL31264.1"/>
    </source>
</evidence>
<dbReference type="SUPFAM" id="SSF54189">
    <property type="entry name" value="Ribosomal proteins S24e, L23 and L15e"/>
    <property type="match status" value="1"/>
</dbReference>
<comment type="function">
    <text evidence="4">One of the early assembly proteins it binds 23S rRNA. One of the proteins that surrounds the polypeptide exit tunnel on the outside of the ribosome. Forms the main docking site for trigger factor binding to the ribosome.</text>
</comment>
<sequence>MSNYYNLIKSSILTEATNKKVESQNEYTFNVSKKTNTKEIKKAIESIFLVKVQKVRTLNVLPKFKRRGKYSGFASSYKKAMIKLFPGQKIDVFHE</sequence>
<dbReference type="Gene3D" id="3.30.70.330">
    <property type="match status" value="1"/>
</dbReference>
<comment type="subunit">
    <text evidence="4">Part of the 50S ribosomal subunit. Contacts protein L29, and trigger factor when it is bound to the ribosome.</text>
</comment>
<name>A0ABY7M0K7_9MOLU</name>
<dbReference type="EMBL" id="CP115156">
    <property type="protein sequence ID" value="WBL31264.1"/>
    <property type="molecule type" value="Genomic_DNA"/>
</dbReference>
<dbReference type="PANTHER" id="PTHR11620">
    <property type="entry name" value="60S RIBOSOMAL PROTEIN L23A"/>
    <property type="match status" value="1"/>
</dbReference>
<dbReference type="GO" id="GO:0005840">
    <property type="term" value="C:ribosome"/>
    <property type="evidence" value="ECO:0007669"/>
    <property type="project" value="UniProtKB-KW"/>
</dbReference>
<reference evidence="5" key="1">
    <citation type="submission" date="2022-12" db="EMBL/GenBank/DDBJ databases">
        <title>Genomic Characterization of Candidatus Phytoplasma sacchari in China.</title>
        <authorList>
            <person name="Zhang R.-Y."/>
        </authorList>
    </citation>
    <scope>NUCLEOTIDE SEQUENCE [LARGE SCALE GENOMIC DNA]</scope>
    <source>
        <strain evidence="5">SCWL1</strain>
    </source>
</reference>
<organism evidence="5 6">
    <name type="scientific">Candidatus Phytoplasma sacchari</name>
    <dbReference type="NCBI Taxonomy" id="2609813"/>
    <lineage>
        <taxon>Bacteria</taxon>
        <taxon>Bacillati</taxon>
        <taxon>Mycoplasmatota</taxon>
        <taxon>Mollicutes</taxon>
        <taxon>Acholeplasmatales</taxon>
        <taxon>Acholeplasmataceae</taxon>
        <taxon>Candidatus Phytoplasma</taxon>
        <taxon>16SrXI (Rice yellow dwarf group)</taxon>
    </lineage>
</organism>
<accession>A0ABY7M0K7</accession>
<keyword evidence="4" id="KW-0699">rRNA-binding</keyword>
<dbReference type="InterPro" id="IPR012677">
    <property type="entry name" value="Nucleotide-bd_a/b_plait_sf"/>
</dbReference>
<dbReference type="InterPro" id="IPR013025">
    <property type="entry name" value="Ribosomal_uL23-like"/>
</dbReference>
<dbReference type="InterPro" id="IPR012678">
    <property type="entry name" value="Ribosomal_uL23/eL15/eS24_sf"/>
</dbReference>
<evidence type="ECO:0000256" key="1">
    <source>
        <dbReference type="ARBA" id="ARBA00006700"/>
    </source>
</evidence>
<evidence type="ECO:0000256" key="4">
    <source>
        <dbReference type="HAMAP-Rule" id="MF_01369"/>
    </source>
</evidence>
<proteinExistence type="inferred from homology"/>
<keyword evidence="6" id="KW-1185">Reference proteome</keyword>
<evidence type="ECO:0000256" key="2">
    <source>
        <dbReference type="ARBA" id="ARBA00022980"/>
    </source>
</evidence>
<evidence type="ECO:0000313" key="6">
    <source>
        <dbReference type="Proteomes" id="UP001210120"/>
    </source>
</evidence>
<protein>
    <recommendedName>
        <fullName evidence="4">Large ribosomal subunit protein uL23</fullName>
    </recommendedName>
</protein>
<comment type="similarity">
    <text evidence="1 4">Belongs to the universal ribosomal protein uL23 family.</text>
</comment>
<dbReference type="HAMAP" id="MF_01369_B">
    <property type="entry name" value="Ribosomal_uL23_B"/>
    <property type="match status" value="1"/>
</dbReference>
<keyword evidence="3 4" id="KW-0687">Ribonucleoprotein</keyword>
<keyword evidence="2 4" id="KW-0689">Ribosomal protein</keyword>
<dbReference type="NCBIfam" id="NF004363">
    <property type="entry name" value="PRK05738.2-4"/>
    <property type="match status" value="1"/>
</dbReference>
<dbReference type="Pfam" id="PF00276">
    <property type="entry name" value="Ribosomal_L23"/>
    <property type="match status" value="1"/>
</dbReference>
<evidence type="ECO:0000256" key="3">
    <source>
        <dbReference type="ARBA" id="ARBA00023274"/>
    </source>
</evidence>